<organism evidence="4 5">
    <name type="scientific">Actinotalea lenta</name>
    <dbReference type="NCBI Taxonomy" id="3064654"/>
    <lineage>
        <taxon>Bacteria</taxon>
        <taxon>Bacillati</taxon>
        <taxon>Actinomycetota</taxon>
        <taxon>Actinomycetes</taxon>
        <taxon>Micrococcales</taxon>
        <taxon>Cellulomonadaceae</taxon>
        <taxon>Actinotalea</taxon>
    </lineage>
</organism>
<evidence type="ECO:0000259" key="3">
    <source>
        <dbReference type="SMART" id="SM00642"/>
    </source>
</evidence>
<dbReference type="Pfam" id="PF00128">
    <property type="entry name" value="Alpha-amylase"/>
    <property type="match status" value="1"/>
</dbReference>
<dbReference type="PANTHER" id="PTHR10357">
    <property type="entry name" value="ALPHA-AMYLASE FAMILY MEMBER"/>
    <property type="match status" value="1"/>
</dbReference>
<dbReference type="GO" id="GO:0016787">
    <property type="term" value="F:hydrolase activity"/>
    <property type="evidence" value="ECO:0007669"/>
    <property type="project" value="UniProtKB-KW"/>
</dbReference>
<accession>A0ABT9DAC2</accession>
<keyword evidence="5" id="KW-1185">Reference proteome</keyword>
<comment type="caution">
    <text evidence="4">The sequence shown here is derived from an EMBL/GenBank/DDBJ whole genome shotgun (WGS) entry which is preliminary data.</text>
</comment>
<keyword evidence="2" id="KW-0326">Glycosidase</keyword>
<name>A0ABT9DAC2_9CELL</name>
<dbReference type="SUPFAM" id="SSF51445">
    <property type="entry name" value="(Trans)glycosidases"/>
    <property type="match status" value="1"/>
</dbReference>
<evidence type="ECO:0000256" key="2">
    <source>
        <dbReference type="ARBA" id="ARBA00023295"/>
    </source>
</evidence>
<feature type="domain" description="Glycosyl hydrolase family 13 catalytic" evidence="3">
    <location>
        <begin position="135"/>
        <end position="544"/>
    </location>
</feature>
<dbReference type="InterPro" id="IPR017853">
    <property type="entry name" value="GH"/>
</dbReference>
<reference evidence="4 5" key="1">
    <citation type="submission" date="2023-07" db="EMBL/GenBank/DDBJ databases">
        <title>Description of novel actinomycetes strains, isolated from tidal flat sediment.</title>
        <authorList>
            <person name="Lu C."/>
        </authorList>
    </citation>
    <scope>NUCLEOTIDE SEQUENCE [LARGE SCALE GENOMIC DNA]</scope>
    <source>
        <strain evidence="4 5">SYSU T00b441</strain>
    </source>
</reference>
<proteinExistence type="predicted"/>
<gene>
    <name evidence="4" type="ORF">Q6348_02875</name>
</gene>
<dbReference type="CDD" id="cd11338">
    <property type="entry name" value="AmyAc_CMD"/>
    <property type="match status" value="1"/>
</dbReference>
<keyword evidence="1 4" id="KW-0378">Hydrolase</keyword>
<dbReference type="PANTHER" id="PTHR10357:SF210">
    <property type="entry name" value="MALTODEXTRIN GLUCOSIDASE"/>
    <property type="match status" value="1"/>
</dbReference>
<evidence type="ECO:0000313" key="4">
    <source>
        <dbReference type="EMBL" id="MDO8106138.1"/>
    </source>
</evidence>
<sequence>MRAPLWAQPHHDGSAHYLEQRDGSAVLRVLVPHTQGRSGAEARVAVRRLRDAEPAWTQAEVERTDVGGTWWRAQIPTEGDVTRYRFLIGTGGAAGGYTWLNAAGVHDHDVTDAHDFRLIAHPGPPDWVADQLVYQVFPDRFARGVAGRDVPSWAEPAGWDDPVIWEGPHSPVQWYGGDLDGVAAHLDHLERLGATVLYLTPVFEARSVHRYDAVTFDRVDPALGGDAAWRRLIDAAHDRGIRVVGDLTLNHTGVGHEWFRRAQADAASPEAAFYYFDEHPHEYQAWWGIKSLPKLDHRSAELARRLYDGDASVVARGLRDGLDGWRIDVANMTGRLGTIDLTHQVATAVRRTMADVAAESGADPGWLLAEHGHDATDDLVGDGWHGTMDYNGFTRPVWAWLNGGSEAGPGVRHGLPFLGAPVDVPVLGGDDLAATIRQVHAAMGWRAWTASTAHLDTHDTPRFRTVTGGGTHGWVDRDGLGRERHLLGLALQMTLPGVPAVFAGDELGLTGVNGEHSRTPFPWDRRAAWDAETLEAYLSWTALRRDHVALRRGGLRWLDVRPGSLTYLREHPEERLLVHVVRDPDEAVAIPLAALGLAGAGEPRTLAGTPPRTEAGRVLLPPIPAAHLYTLPRAGAAQAPAARAV</sequence>
<dbReference type="Proteomes" id="UP001232536">
    <property type="component" value="Unassembled WGS sequence"/>
</dbReference>
<evidence type="ECO:0000313" key="5">
    <source>
        <dbReference type="Proteomes" id="UP001232536"/>
    </source>
</evidence>
<dbReference type="RefSeq" id="WP_304599828.1">
    <property type="nucleotide sequence ID" value="NZ_JAUQYP010000001.1"/>
</dbReference>
<dbReference type="Gene3D" id="3.20.20.80">
    <property type="entry name" value="Glycosidases"/>
    <property type="match status" value="1"/>
</dbReference>
<dbReference type="EMBL" id="JAUQYP010000001">
    <property type="protein sequence ID" value="MDO8106138.1"/>
    <property type="molecule type" value="Genomic_DNA"/>
</dbReference>
<dbReference type="InterPro" id="IPR006047">
    <property type="entry name" value="GH13_cat_dom"/>
</dbReference>
<evidence type="ECO:0000256" key="1">
    <source>
        <dbReference type="ARBA" id="ARBA00022801"/>
    </source>
</evidence>
<protein>
    <submittedName>
        <fullName evidence="4">Glycoside hydrolase family 13 protein</fullName>
    </submittedName>
</protein>
<dbReference type="SMART" id="SM00642">
    <property type="entry name" value="Aamy"/>
    <property type="match status" value="1"/>
</dbReference>